<evidence type="ECO:0000313" key="2">
    <source>
        <dbReference type="Proteomes" id="UP000382577"/>
    </source>
</evidence>
<protein>
    <submittedName>
        <fullName evidence="1">Uncharacterized protein</fullName>
    </submittedName>
</protein>
<reference evidence="1 2" key="1">
    <citation type="submission" date="2019-08" db="EMBL/GenBank/DDBJ databases">
        <authorList>
            <person name="Peeters C."/>
        </authorList>
    </citation>
    <scope>NUCLEOTIDE SEQUENCE [LARGE SCALE GENOMIC DNA]</scope>
    <source>
        <strain evidence="1 2">LMG 31113</strain>
    </source>
</reference>
<dbReference type="Proteomes" id="UP000382577">
    <property type="component" value="Unassembled WGS sequence"/>
</dbReference>
<evidence type="ECO:0000313" key="1">
    <source>
        <dbReference type="EMBL" id="VVE10955.1"/>
    </source>
</evidence>
<proteinExistence type="predicted"/>
<name>A0A5E4VIU7_9BURK</name>
<accession>A0A5E4VIU7</accession>
<organism evidence="1 2">
    <name type="scientific">Pandoraea fibrosis</name>
    <dbReference type="NCBI Taxonomy" id="1891094"/>
    <lineage>
        <taxon>Bacteria</taxon>
        <taxon>Pseudomonadati</taxon>
        <taxon>Pseudomonadota</taxon>
        <taxon>Betaproteobacteria</taxon>
        <taxon>Burkholderiales</taxon>
        <taxon>Burkholderiaceae</taxon>
        <taxon>Pandoraea</taxon>
    </lineage>
</organism>
<dbReference type="EMBL" id="CABPRW010000005">
    <property type="protein sequence ID" value="VVE10955.1"/>
    <property type="molecule type" value="Genomic_DNA"/>
</dbReference>
<sequence length="198" mass="22365">MPIDSTNNSHLNCTVENLHTYALHLVDEFDRWKASGEGHYPLRAVLSHVKSNIKRIDVNINYNSSNLEAAKSCLPSLEKISQNSSKNSFLRLKNGTIKAGHAPGYIGNFLFQERYRKEQEDAARSLRLPVKRIPSDKAKLMMEAKINRLREDTEGLTRARAAFDVLKNDIVKVLKRNGGRSDSSAEGGARIDEKLRLY</sequence>
<gene>
    <name evidence="1" type="ORF">PFI31113_02602</name>
</gene>
<dbReference type="AlphaFoldDB" id="A0A5E4VIU7"/>